<protein>
    <submittedName>
        <fullName evidence="1">Uncharacterized protein</fullName>
    </submittedName>
</protein>
<evidence type="ECO:0000313" key="2">
    <source>
        <dbReference type="Proteomes" id="UP001163324"/>
    </source>
</evidence>
<gene>
    <name evidence="1" type="ORF">N3K66_001830</name>
</gene>
<proteinExistence type="predicted"/>
<comment type="caution">
    <text evidence="1">The sequence shown here is derived from an EMBL/GenBank/DDBJ whole genome shotgun (WGS) entry which is preliminary data.</text>
</comment>
<reference evidence="1" key="1">
    <citation type="submission" date="2022-10" db="EMBL/GenBank/DDBJ databases">
        <title>Complete Genome of Trichothecium roseum strain YXFP-22015, a Plant Pathogen Isolated from Citrus.</title>
        <authorList>
            <person name="Wang Y."/>
            <person name="Zhu L."/>
        </authorList>
    </citation>
    <scope>NUCLEOTIDE SEQUENCE</scope>
    <source>
        <strain evidence="1">YXFP-22015</strain>
    </source>
</reference>
<accession>A0ACC0V9M8</accession>
<evidence type="ECO:0000313" key="1">
    <source>
        <dbReference type="EMBL" id="KAI9902478.1"/>
    </source>
</evidence>
<dbReference type="Proteomes" id="UP001163324">
    <property type="component" value="Chromosome 2"/>
</dbReference>
<sequence>MSDEVSQFLEQVERLRGQQIEEDEVRARELEEYLAAKRERQARREERARSISPQKTTPANTPSPRSSRQGFRASETPKLESPTRVPREASAESDQDTMAISSSPTKENDAADEDADPKKNTTSTTPTSRTALAWQRRPTSRSGTGGRPLSMLAAQNATQRSLAGSQEPQSATETSFSKDQIAQSLGSKDPSWFRQTADRGLSSAAYRKNQVEDEERADVTTASAQLPGMSDAPGRDRSTSIVSNTSSLASPLPLNPAGFDGPGNDDDAATTEEAPPSSPGRSSPTRSNSPTKGMGGFVQSAIMKRSNSVKRWSVTSPPGLARADSVATNNRGSYTNSRPQSLIRPSPTTPAKPAQEEQGDGDDEDTPTVVSTTTGVSAAATAGVPSPTKTDEEEPPIPTSPSKTMDHRRWSPTKSSWLESALSKPESPKPSTKPHTPTQPAWMVELNKNKTDRTGNNVSEGNRSSHKHQVSIGGLMRSSPMGADAKPNTTGLGGIYSPPVGGNKPPLGHASRASISLKAPELKPAESRDEAMDDKQEDVTAVPQTPVEPPSEESIPAVKPSPKPSSPPKTDFRTALRPRPADSGTTKPEEPEFKNALGNLRRTKTQNYVAPDELKGNILRGKAALNLTGGPQKTEHKDEFKEAIQTKKEDFQKAQAEGRGVTRARGATTTAQDKPLPEGLARRATLGKISGIPKVPVPESSPKPVFSTRPVPGPKREETGQTSASPVTPSAISPGATSPPAEPLAKVQTVPEVSKTEPRVIPSLPKETSAPSKLGQGRGNVGKLADRFNPGLAGMLARGPPPMASNGGKRDADSETSKPTSTNGSSEPSAPGPQLTHMTKGRARGPKRRAPASTVAATSVSPEAAAAASSPVHKPDSPKREVPTPTETAPEVDSSPEEPSAPSSEKDAESSEEKPAALSIQQQVAAKAALRGQTPFTRPLGPRTEPEKEEDQSRARPFPLRRRPTSPEKPTAVDPPSPVKTNKTGGDGASQPGSPKKLDVKRMSKFLDDPSSSPELGKEPIKPTHQRTRSRSPVKTGERSFLDDPSSPTKVDSEHVASVGDSTSLFGGGMAKSPPLTTKSPPQTRSKPSADSPSTPTSSRPSSRAFPIPSLENPRSPPQIESPLRSPLKHANELSHELNDFFGADRQRNDYKVDPAELLMNKPQTGAKIQSLGVQMMQLSGDGKKIPVPSHNERVLFDQEMYVCPHEFQDQHGRKFCEVYYWIGDEVPDATAEDAQIFASREARSLGARLVKFRQGKETPGFVQALGGVIITRRGSSSKYDSLAPQMLCGRRYHGQVAFDEVDFTPLNLCSGFPYLITQGGKCYLWKGKGSDVDELSGARLIGMDLSLTGELIEHEDGNEPDSFWDIFESGAKSRPHSADHWKLKPSYGKYGSRLFCSDAESRQQVYEVFPFSQLDLSPHSIYILDAFFEMYIIVGARTSTQFASFHNALHFAQEYAILAAGMEDRPFVPVSTVVLEGIPRDMKRVFRKWSDHRAPTKLPQPGGGGLRRTKSLRVVPLSQALQALRE</sequence>
<keyword evidence="2" id="KW-1185">Reference proteome</keyword>
<organism evidence="1 2">
    <name type="scientific">Trichothecium roseum</name>
    <dbReference type="NCBI Taxonomy" id="47278"/>
    <lineage>
        <taxon>Eukaryota</taxon>
        <taxon>Fungi</taxon>
        <taxon>Dikarya</taxon>
        <taxon>Ascomycota</taxon>
        <taxon>Pezizomycotina</taxon>
        <taxon>Sordariomycetes</taxon>
        <taxon>Hypocreomycetidae</taxon>
        <taxon>Hypocreales</taxon>
        <taxon>Hypocreales incertae sedis</taxon>
        <taxon>Trichothecium</taxon>
    </lineage>
</organism>
<dbReference type="EMBL" id="CM047941">
    <property type="protein sequence ID" value="KAI9902478.1"/>
    <property type="molecule type" value="Genomic_DNA"/>
</dbReference>
<name>A0ACC0V9M8_9HYPO</name>